<protein>
    <submittedName>
        <fullName evidence="2">Slr1161 protein</fullName>
    </submittedName>
</protein>
<keyword evidence="3" id="KW-1185">Reference proteome</keyword>
<dbReference type="AlphaFoldDB" id="P74236"/>
<name>P74236_SYNY3</name>
<dbReference type="PIR" id="S75871">
    <property type="entry name" value="S75871"/>
</dbReference>
<dbReference type="IntAct" id="P74236">
    <property type="interactions" value="1"/>
</dbReference>
<dbReference type="KEGG" id="syn:slr1161"/>
<gene>
    <name evidence="2" type="ordered locus">slr1161</name>
</gene>
<proteinExistence type="predicted"/>
<evidence type="ECO:0000313" key="3">
    <source>
        <dbReference type="Proteomes" id="UP000001425"/>
    </source>
</evidence>
<dbReference type="InParanoid" id="P74236"/>
<dbReference type="Proteomes" id="UP000001425">
    <property type="component" value="Chromosome"/>
</dbReference>
<dbReference type="PaxDb" id="1148-1653416"/>
<dbReference type="STRING" id="1148.gene:10499206"/>
<reference evidence="2 3" key="1">
    <citation type="journal article" date="1995" name="DNA Res.">
        <title>Sequence analysis of the genome of the unicellular cyanobacterium Synechocystis sp. strain PCC6803. I. Sequence features in the 1 Mb region from map positions 64% to 92% of the genome.</title>
        <authorList>
            <person name="Kaneko T."/>
            <person name="Tanaka A."/>
            <person name="Sato S."/>
            <person name="Kotani H."/>
            <person name="Sazuka T."/>
            <person name="Miyajima N."/>
            <person name="Sugiura M."/>
            <person name="Tabata S."/>
        </authorList>
    </citation>
    <scope>NUCLEOTIDE SEQUENCE [LARGE SCALE GENOMIC DNA]</scope>
    <source>
        <strain evidence="3">ATCC 27184 / PCC 6803 / Kazusa</strain>
    </source>
</reference>
<feature type="domain" description="CMP/dCMP-type deaminase" evidence="1">
    <location>
        <begin position="28"/>
        <end position="111"/>
    </location>
</feature>
<dbReference type="eggNOG" id="COG0590">
    <property type="taxonomic scope" value="Bacteria"/>
</dbReference>
<dbReference type="InterPro" id="IPR002125">
    <property type="entry name" value="CMP_dCMP_dom"/>
</dbReference>
<dbReference type="Gene3D" id="3.40.140.10">
    <property type="entry name" value="Cytidine Deaminase, domain 2"/>
    <property type="match status" value="1"/>
</dbReference>
<accession>P74236</accession>
<reference evidence="2 3" key="2">
    <citation type="journal article" date="1996" name="DNA Res.">
        <title>Sequence analysis of the genome of the unicellular cyanobacterium Synechocystis sp. strain PCC6803. II. Sequence determination of the entire genome and assignment of potential protein-coding regions.</title>
        <authorList>
            <person name="Kaneko T."/>
            <person name="Sato S."/>
            <person name="Kotani H."/>
            <person name="Tanaka A."/>
            <person name="Asamizu E."/>
            <person name="Nakamura Y."/>
            <person name="Miyajima N."/>
            <person name="Hirosawa M."/>
            <person name="Sugiura M."/>
            <person name="Sasamoto S."/>
            <person name="Kimura T."/>
            <person name="Hosouchi T."/>
            <person name="Matsuno A."/>
            <person name="Muraki A."/>
            <person name="Nakazaki N."/>
            <person name="Naruo K."/>
            <person name="Okumura S."/>
            <person name="Shimpo S."/>
            <person name="Takeuchi C."/>
            <person name="Wada T."/>
            <person name="Watanabe A."/>
            <person name="Yamada M."/>
            <person name="Yasuda M."/>
            <person name="Tabata S."/>
        </authorList>
    </citation>
    <scope>NUCLEOTIDE SEQUENCE [LARGE SCALE GENOMIC DNA]</scope>
    <source>
        <strain evidence="3">ATCC 27184 / PCC 6803 / Kazusa</strain>
    </source>
</reference>
<dbReference type="CDD" id="cd01285">
    <property type="entry name" value="nucleoside_deaminase"/>
    <property type="match status" value="1"/>
</dbReference>
<dbReference type="EnsemblBacteria" id="BAA18330">
    <property type="protein sequence ID" value="BAA18330"/>
    <property type="gene ID" value="BAA18330"/>
</dbReference>
<evidence type="ECO:0000313" key="2">
    <source>
        <dbReference type="EMBL" id="BAA18330.1"/>
    </source>
</evidence>
<dbReference type="GO" id="GO:0003824">
    <property type="term" value="F:catalytic activity"/>
    <property type="evidence" value="ECO:0007669"/>
    <property type="project" value="InterPro"/>
</dbReference>
<dbReference type="Pfam" id="PF00383">
    <property type="entry name" value="dCMP_cyt_deam_1"/>
    <property type="match status" value="1"/>
</dbReference>
<sequence length="199" mass="22952">MSFSESKIIDRLLSVIEQDIVPKTREGVKAGNKLFGAAILKKEDLSTLVSSTNTETENPLWHGEVHTMKKLYELPRKKRPNPRDCIFLATHEPCSLCLSAITWGGYDNFYYLFSFEDSRDSFNIPHDLRILKEVFKVENGDYSHDNYYWKSHDLVKLVDGYQGELKRSFLDRIENLKAVYAEMSDVYQSSKGDADIPLD</sequence>
<dbReference type="SUPFAM" id="SSF53927">
    <property type="entry name" value="Cytidine deaminase-like"/>
    <property type="match status" value="1"/>
</dbReference>
<dbReference type="InterPro" id="IPR016193">
    <property type="entry name" value="Cytidine_deaminase-like"/>
</dbReference>
<dbReference type="PhylomeDB" id="P74236"/>
<evidence type="ECO:0000259" key="1">
    <source>
        <dbReference type="Pfam" id="PF00383"/>
    </source>
</evidence>
<dbReference type="EMBL" id="BA000022">
    <property type="protein sequence ID" value="BAA18330.1"/>
    <property type="molecule type" value="Genomic_DNA"/>
</dbReference>
<organism evidence="2 3">
    <name type="scientific">Synechocystis sp. (strain ATCC 27184 / PCC 6803 / Kazusa)</name>
    <dbReference type="NCBI Taxonomy" id="1111708"/>
    <lineage>
        <taxon>Bacteria</taxon>
        <taxon>Bacillati</taxon>
        <taxon>Cyanobacteriota</taxon>
        <taxon>Cyanophyceae</taxon>
        <taxon>Synechococcales</taxon>
        <taxon>Merismopediaceae</taxon>
        <taxon>Synechocystis</taxon>
    </lineage>
</organism>